<dbReference type="Proteomes" id="UP000075357">
    <property type="component" value="Unassembled WGS sequence"/>
</dbReference>
<dbReference type="EMBL" id="LRAD01000046">
    <property type="protein sequence ID" value="KXZ59328.1"/>
    <property type="molecule type" value="Genomic_DNA"/>
</dbReference>
<keyword evidence="2" id="KW-1185">Reference proteome</keyword>
<gene>
    <name evidence="1" type="ORF">Mlaev_02364</name>
</gene>
<evidence type="ECO:0000313" key="2">
    <source>
        <dbReference type="Proteomes" id="UP000075357"/>
    </source>
</evidence>
<evidence type="ECO:0000313" key="1">
    <source>
        <dbReference type="EMBL" id="KXZ59328.1"/>
    </source>
</evidence>
<accession>A0A150HC04</accession>
<reference evidence="1 2" key="1">
    <citation type="submission" date="2016-01" db="EMBL/GenBank/DDBJ databases">
        <title>Draft genome sequences of Microbacterium laevaniformans LCDC 91-0039 and the type strain of Microbacterium hominis LCDC 84-209.</title>
        <authorList>
            <person name="Bernier A.-M."/>
            <person name="Bernard K."/>
        </authorList>
    </citation>
    <scope>NUCLEOTIDE SEQUENCE [LARGE SCALE GENOMIC DNA]</scope>
    <source>
        <strain evidence="1 2">LCDC 91-0039</strain>
    </source>
</reference>
<sequence>MGARSVEAVVPDISRRVRELADELAVASLRAEQCVARLAISVQRDKAPARDLLVRVRDSLVPEADADATEAAFLLAMEIDVVLADKRGIKRPTQQKWEESSARAERVRQRLGDDHPETRLFRERSLTSKAALPGLSLEAIDEARVLLSARGYPHHLDFQTSLRAITFAKMLRDTRNPQHMAEARQIVWKNIVWRAKQYGTTHPFTVVARVHHLGRV</sequence>
<proteinExistence type="predicted"/>
<comment type="caution">
    <text evidence="1">The sequence shown here is derived from an EMBL/GenBank/DDBJ whole genome shotgun (WGS) entry which is preliminary data.</text>
</comment>
<dbReference type="AlphaFoldDB" id="A0A150HC04"/>
<name>A0A150HC04_9MICO</name>
<protein>
    <submittedName>
        <fullName evidence="1">Uncharacterized protein</fullName>
    </submittedName>
</protein>
<dbReference type="PATRIC" id="fig|36807.3.peg.2402"/>
<dbReference type="STRING" id="36807.Mlaev_02364"/>
<organism evidence="1 2">
    <name type="scientific">Microbacterium laevaniformans</name>
    <dbReference type="NCBI Taxonomy" id="36807"/>
    <lineage>
        <taxon>Bacteria</taxon>
        <taxon>Bacillati</taxon>
        <taxon>Actinomycetota</taxon>
        <taxon>Actinomycetes</taxon>
        <taxon>Micrococcales</taxon>
        <taxon>Microbacteriaceae</taxon>
        <taxon>Microbacterium</taxon>
    </lineage>
</organism>